<evidence type="ECO:0000313" key="1">
    <source>
        <dbReference type="EMBL" id="AHY83456.1"/>
    </source>
</evidence>
<sequence length="90" mass="10590">MNKNIDTVREIITVASILIKFSREDIVENRANFIAFLNEIGVTHEGRKLNQNSFRKIVSELTQEDKKTLIDEFNEGFEGVYRYLEMYTNK</sequence>
<dbReference type="Gene3D" id="1.10.1810.10">
    <property type="entry name" value="Anti-Sigma Factor A"/>
    <property type="match status" value="1"/>
</dbReference>
<reference evidence="1 2" key="1">
    <citation type="submission" date="2014-10" db="EMBL/GenBank/DDBJ databases">
        <title>Complete genome sequence of e11/2, a T-even type bacteriophage specific for E. coli O157:H7.</title>
        <authorList>
            <person name="Coffey B."/>
            <person name="Ross P."/>
            <person name="O'Flynn G."/>
            <person name="O'Sullivan O."/>
            <person name="Casey A."/>
            <person name="Callanan M."/>
            <person name="Coffey A."/>
            <person name="McAuliffe O."/>
        </authorList>
    </citation>
    <scope>NUCLEOTIDE SEQUENCE [LARGE SCALE GENOMIC DNA]</scope>
</reference>
<dbReference type="SMR" id="A0A023ZUK6"/>
<organism evidence="1 2">
    <name type="scientific">Escherichia phage vB_EcoM_112</name>
    <dbReference type="NCBI Taxonomy" id="1495285"/>
    <lineage>
        <taxon>Viruses</taxon>
        <taxon>Duplodnaviria</taxon>
        <taxon>Heunggongvirae</taxon>
        <taxon>Uroviricota</taxon>
        <taxon>Caudoviricetes</taxon>
        <taxon>Pantevenvirales</taxon>
        <taxon>Straboviridae</taxon>
        <taxon>Tevenvirinae</taxon>
        <taxon>Tequatrovirus</taxon>
        <taxon>Tequatrovirus e112</taxon>
    </lineage>
</organism>
<dbReference type="SUPFAM" id="SSF69070">
    <property type="entry name" value="Anti-sigma factor AsiA"/>
    <property type="match status" value="1"/>
</dbReference>
<dbReference type="GeneID" id="19485407"/>
<gene>
    <name evidence="1" type="ORF">e112_268</name>
</gene>
<dbReference type="EMBL" id="KJ668714">
    <property type="protein sequence ID" value="AHY83456.1"/>
    <property type="molecule type" value="Genomic_DNA"/>
</dbReference>
<keyword evidence="2" id="KW-1185">Reference proteome</keyword>
<dbReference type="InterPro" id="IPR015100">
    <property type="entry name" value="AsiA"/>
</dbReference>
<dbReference type="Pfam" id="PF09010">
    <property type="entry name" value="AsiA"/>
    <property type="match status" value="1"/>
</dbReference>
<dbReference type="Proteomes" id="UP000024439">
    <property type="component" value="Segment"/>
</dbReference>
<evidence type="ECO:0000313" key="2">
    <source>
        <dbReference type="Proteomes" id="UP000024439"/>
    </source>
</evidence>
<dbReference type="InterPro" id="IPR036486">
    <property type="entry name" value="AsiA_sf"/>
</dbReference>
<dbReference type="RefSeq" id="YP_009030863.1">
    <property type="nucleotide sequence ID" value="NC_024125.2"/>
</dbReference>
<proteinExistence type="predicted"/>
<accession>A0A023ZUK6</accession>
<protein>
    <submittedName>
        <fullName evidence="1">Anti-sigma 70 protein</fullName>
    </submittedName>
</protein>
<dbReference type="KEGG" id="vg:19485407"/>
<name>A0A023ZUK6_9CAUD</name>
<dbReference type="GO" id="GO:0006355">
    <property type="term" value="P:regulation of DNA-templated transcription"/>
    <property type="evidence" value="ECO:0007669"/>
    <property type="project" value="InterPro"/>
</dbReference>